<feature type="compositionally biased region" description="Acidic residues" evidence="1">
    <location>
        <begin position="1006"/>
        <end position="1027"/>
    </location>
</feature>
<feature type="compositionally biased region" description="Low complexity" evidence="1">
    <location>
        <begin position="403"/>
        <end position="421"/>
    </location>
</feature>
<feature type="compositionally biased region" description="Low complexity" evidence="1">
    <location>
        <begin position="10"/>
        <end position="31"/>
    </location>
</feature>
<feature type="compositionally biased region" description="Low complexity" evidence="1">
    <location>
        <begin position="42"/>
        <end position="51"/>
    </location>
</feature>
<accession>A0A8H5BCP7</accession>
<feature type="compositionally biased region" description="Pro residues" evidence="1">
    <location>
        <begin position="184"/>
        <end position="193"/>
    </location>
</feature>
<evidence type="ECO:0000256" key="1">
    <source>
        <dbReference type="SAM" id="MobiDB-lite"/>
    </source>
</evidence>
<feature type="region of interest" description="Disordered" evidence="1">
    <location>
        <begin position="866"/>
        <end position="897"/>
    </location>
</feature>
<evidence type="ECO:0000313" key="2">
    <source>
        <dbReference type="EMBL" id="KAF5320820.1"/>
    </source>
</evidence>
<feature type="compositionally biased region" description="Pro residues" evidence="1">
    <location>
        <begin position="372"/>
        <end position="388"/>
    </location>
</feature>
<feature type="compositionally biased region" description="Basic residues" evidence="1">
    <location>
        <begin position="92"/>
        <end position="105"/>
    </location>
</feature>
<feature type="compositionally biased region" description="Acidic residues" evidence="1">
    <location>
        <begin position="610"/>
        <end position="630"/>
    </location>
</feature>
<dbReference type="PANTHER" id="PTHR23216">
    <property type="entry name" value="NUCLEOLAR AND COILED-BODY PHOSPHOPROTEIN 1"/>
    <property type="match status" value="1"/>
</dbReference>
<feature type="compositionally biased region" description="Acidic residues" evidence="1">
    <location>
        <begin position="162"/>
        <end position="179"/>
    </location>
</feature>
<feature type="compositionally biased region" description="Low complexity" evidence="1">
    <location>
        <begin position="349"/>
        <end position="371"/>
    </location>
</feature>
<feature type="compositionally biased region" description="Basic and acidic residues" evidence="1">
    <location>
        <begin position="134"/>
        <end position="150"/>
    </location>
</feature>
<feature type="compositionally biased region" description="Low complexity" evidence="1">
    <location>
        <begin position="868"/>
        <end position="881"/>
    </location>
</feature>
<feature type="compositionally biased region" description="Basic residues" evidence="1">
    <location>
        <begin position="1091"/>
        <end position="1111"/>
    </location>
</feature>
<evidence type="ECO:0000313" key="3">
    <source>
        <dbReference type="Proteomes" id="UP000567179"/>
    </source>
</evidence>
<feature type="region of interest" description="Disordered" evidence="1">
    <location>
        <begin position="969"/>
        <end position="1144"/>
    </location>
</feature>
<feature type="compositionally biased region" description="Basic and acidic residues" evidence="1">
    <location>
        <begin position="515"/>
        <end position="549"/>
    </location>
</feature>
<feature type="compositionally biased region" description="Polar residues" evidence="1">
    <location>
        <begin position="294"/>
        <end position="303"/>
    </location>
</feature>
<dbReference type="AlphaFoldDB" id="A0A8H5BCP7"/>
<comment type="caution">
    <text evidence="2">The sequence shown here is derived from an EMBL/GenBank/DDBJ whole genome shotgun (WGS) entry which is preliminary data.</text>
</comment>
<feature type="compositionally biased region" description="Polar residues" evidence="1">
    <location>
        <begin position="665"/>
        <end position="676"/>
    </location>
</feature>
<feature type="compositionally biased region" description="Low complexity" evidence="1">
    <location>
        <begin position="320"/>
        <end position="341"/>
    </location>
</feature>
<dbReference type="InterPro" id="IPR039191">
    <property type="entry name" value="Nopp140-like"/>
</dbReference>
<feature type="region of interest" description="Disordered" evidence="1">
    <location>
        <begin position="642"/>
        <end position="680"/>
    </location>
</feature>
<feature type="region of interest" description="Disordered" evidence="1">
    <location>
        <begin position="1"/>
        <end position="224"/>
    </location>
</feature>
<feature type="compositionally biased region" description="Low complexity" evidence="1">
    <location>
        <begin position="1112"/>
        <end position="1124"/>
    </location>
</feature>
<dbReference type="PANTHER" id="PTHR23216:SF1">
    <property type="entry name" value="NUCLEOLAR AND COILED-BODY PHOSPHOPROTEIN 1"/>
    <property type="match status" value="1"/>
</dbReference>
<feature type="compositionally biased region" description="Basic and acidic residues" evidence="1">
    <location>
        <begin position="1045"/>
        <end position="1066"/>
    </location>
</feature>
<dbReference type="Proteomes" id="UP000567179">
    <property type="component" value="Unassembled WGS sequence"/>
</dbReference>
<sequence>MDLAHRTSHPSIPLASPASASSSTLITTPLPVGRSKESLRLPSFPSSSSSPDDARDGLAPGAPRPRLQIGTGTGPPPTRMSASGFVEPHHSNVPRRVRMRTRTKTKTGLQTQENGGVAGTRDQGRAESDEEEEGAKTDTRRVMELRRSVKEALTPGRRWSDSDSDSDSANEDKDEDDAQEEKPSPQPSPPPLPKSDETPAITSHSIYAHPSGATSSRQLNTERTPLHLLSLKLPPSPSLGSPTAAGVSAPVGGLAILSGAAMLPQVYPQTAPAGNGTFPVGVWRPETPPMAHISTLQQPTSSLRPGTLPRRRRPTPATPTPATKTQPARTASSSDEAALPPAQSPPRPSSSSPHTAPDTPRLAPAPMRLPTAPAPPPPAATTPGPGKPPGTVGVRFHGHHPDSSSSSEGDGDGASSSSHGSPLPRPETRTQLDLLKAAFRVNGIINADLEAGGGRADTRRGGRDAVSVGGKGKGKEKDTKRATGKEQEPTKRSRSCVTPRSRARSVQRNGGKGSRSRESGWDRDGGGDGDQARSKARAAAKERRREERSRRRIERAKRRKARKAMEEGMCVQRVGGRGRMEVAFFADDDDGHVGEGETEGSYVLLRVVEPESDSEDDEDEDVWDSDVDLDGDEGKEVMRMLGPPTLSASETPSSPVLTSTTPIPGSQTTVEPTNESAKPGPKELRLYLPSDLSTHIDGVPALSVAQIREGCEFIRSVLSSPVDSTTSASTARPCRVRVIAPRARPEDAWAVALCYQVGVESSVTTAATTSVKGALTTAMTTSAGAARLIAATNASTNARISESSSRDAVRRLSVPVPVPPLALVRGDDGEVEGVVEVAVDVERLDEDEDNATVDVDALAITDINEVVPSPTSLPSTSSPSSNLKTDADPGPDADSAEEDTFMLHPTYTYSAVHRLAMRLLDEGAGEWHTRGKQWEERVERMQYAVGATTGAGPGAIRVDLQRPNVDVRRRVRHESRRNEDRGDVIGGTDFSEEGRDDGGAEGGDSGSEEDEDEYEEEDEEDEEESEDVISAGARQGSESTGECEVDGHFEGADGENERGRTHEPHTRMGHGVPLPSKYEEPSSAFVSSGHGRSKSRVRSKSKVGSHSKSRARSMSVSASASKATARGRRKSRLSMSYDDDGEDNEGVVVDRATRKARHAELRRLRLVQRRARKEEEEAEAYAGVRMEWRGVLSFDGVQTLVGVWTPVSAVL</sequence>
<feature type="region of interest" description="Disordered" evidence="1">
    <location>
        <begin position="608"/>
        <end position="630"/>
    </location>
</feature>
<protein>
    <submittedName>
        <fullName evidence="2">Uncharacterized protein</fullName>
    </submittedName>
</protein>
<feature type="compositionally biased region" description="Polar residues" evidence="1">
    <location>
        <begin position="212"/>
        <end position="223"/>
    </location>
</feature>
<dbReference type="GO" id="GO:0005730">
    <property type="term" value="C:nucleolus"/>
    <property type="evidence" value="ECO:0007669"/>
    <property type="project" value="InterPro"/>
</dbReference>
<proteinExistence type="predicted"/>
<feature type="compositionally biased region" description="Basic and acidic residues" evidence="1">
    <location>
        <begin position="473"/>
        <end position="491"/>
    </location>
</feature>
<feature type="region of interest" description="Disordered" evidence="1">
    <location>
        <begin position="278"/>
        <end position="569"/>
    </location>
</feature>
<reference evidence="2 3" key="1">
    <citation type="journal article" date="2020" name="ISME J.">
        <title>Uncovering the hidden diversity of litter-decomposition mechanisms in mushroom-forming fungi.</title>
        <authorList>
            <person name="Floudas D."/>
            <person name="Bentzer J."/>
            <person name="Ahren D."/>
            <person name="Johansson T."/>
            <person name="Persson P."/>
            <person name="Tunlid A."/>
        </authorList>
    </citation>
    <scope>NUCLEOTIDE SEQUENCE [LARGE SCALE GENOMIC DNA]</scope>
    <source>
        <strain evidence="2 3">CBS 101986</strain>
    </source>
</reference>
<name>A0A8H5BCP7_9AGAR</name>
<dbReference type="OrthoDB" id="10693734at2759"/>
<gene>
    <name evidence="2" type="ORF">D9619_002237</name>
</gene>
<dbReference type="EMBL" id="JAACJJ010000028">
    <property type="protein sequence ID" value="KAF5320820.1"/>
    <property type="molecule type" value="Genomic_DNA"/>
</dbReference>
<feature type="compositionally biased region" description="Basic residues" evidence="1">
    <location>
        <begin position="550"/>
        <end position="562"/>
    </location>
</feature>
<organism evidence="2 3">
    <name type="scientific">Psilocybe cf. subviscida</name>
    <dbReference type="NCBI Taxonomy" id="2480587"/>
    <lineage>
        <taxon>Eukaryota</taxon>
        <taxon>Fungi</taxon>
        <taxon>Dikarya</taxon>
        <taxon>Basidiomycota</taxon>
        <taxon>Agaricomycotina</taxon>
        <taxon>Agaricomycetes</taxon>
        <taxon>Agaricomycetidae</taxon>
        <taxon>Agaricales</taxon>
        <taxon>Agaricineae</taxon>
        <taxon>Strophariaceae</taxon>
        <taxon>Psilocybe</taxon>
    </lineage>
</organism>
<feature type="compositionally biased region" description="Low complexity" evidence="1">
    <location>
        <begin position="649"/>
        <end position="664"/>
    </location>
</feature>
<keyword evidence="3" id="KW-1185">Reference proteome</keyword>